<evidence type="ECO:0000256" key="5">
    <source>
        <dbReference type="ARBA" id="ARBA00023085"/>
    </source>
</evidence>
<dbReference type="GO" id="GO:0042545">
    <property type="term" value="P:cell wall modification"/>
    <property type="evidence" value="ECO:0007669"/>
    <property type="project" value="UniProtKB-UniRule"/>
</dbReference>
<dbReference type="GO" id="GO:0004857">
    <property type="term" value="F:enzyme inhibitor activity"/>
    <property type="evidence" value="ECO:0007669"/>
    <property type="project" value="InterPro"/>
</dbReference>
<dbReference type="PANTHER" id="PTHR31707">
    <property type="entry name" value="PECTINESTERASE"/>
    <property type="match status" value="1"/>
</dbReference>
<gene>
    <name evidence="9" type="ORF">KP509_31G000300</name>
</gene>
<dbReference type="SMART" id="SM00856">
    <property type="entry name" value="PMEI"/>
    <property type="match status" value="1"/>
</dbReference>
<dbReference type="InterPro" id="IPR000070">
    <property type="entry name" value="Pectinesterase_cat"/>
</dbReference>
<comment type="similarity">
    <text evidence="2">In the N-terminal section; belongs to the PMEI family.</text>
</comment>
<accession>A0A8T2QW76</accession>
<reference evidence="9" key="1">
    <citation type="submission" date="2021-08" db="EMBL/GenBank/DDBJ databases">
        <title>WGS assembly of Ceratopteris richardii.</title>
        <authorList>
            <person name="Marchant D.B."/>
            <person name="Chen G."/>
            <person name="Jenkins J."/>
            <person name="Shu S."/>
            <person name="Leebens-Mack J."/>
            <person name="Grimwood J."/>
            <person name="Schmutz J."/>
            <person name="Soltis P."/>
            <person name="Soltis D."/>
            <person name="Chen Z.-H."/>
        </authorList>
    </citation>
    <scope>NUCLEOTIDE SEQUENCE</scope>
    <source>
        <strain evidence="9">Whitten #5841</strain>
        <tissue evidence="9">Leaf</tissue>
    </source>
</reference>
<evidence type="ECO:0000259" key="8">
    <source>
        <dbReference type="SMART" id="SM00856"/>
    </source>
</evidence>
<keyword evidence="5 7" id="KW-0063">Aspartyl esterase</keyword>
<feature type="signal peptide" evidence="7">
    <location>
        <begin position="1"/>
        <end position="32"/>
    </location>
</feature>
<dbReference type="Gene3D" id="1.20.140.40">
    <property type="entry name" value="Invertase/pectin methylesterase inhibitor family protein"/>
    <property type="match status" value="1"/>
</dbReference>
<evidence type="ECO:0000256" key="7">
    <source>
        <dbReference type="RuleBase" id="RU000589"/>
    </source>
</evidence>
<evidence type="ECO:0000256" key="6">
    <source>
        <dbReference type="PROSITE-ProRule" id="PRU10040"/>
    </source>
</evidence>
<dbReference type="SUPFAM" id="SSF51126">
    <property type="entry name" value="Pectin lyase-like"/>
    <property type="match status" value="1"/>
</dbReference>
<evidence type="ECO:0000256" key="1">
    <source>
        <dbReference type="ARBA" id="ARBA00005184"/>
    </source>
</evidence>
<dbReference type="GO" id="GO:0030599">
    <property type="term" value="F:pectinesterase activity"/>
    <property type="evidence" value="ECO:0007669"/>
    <property type="project" value="UniProtKB-UniRule"/>
</dbReference>
<dbReference type="AlphaFoldDB" id="A0A8T2QW76"/>
<evidence type="ECO:0000313" key="9">
    <source>
        <dbReference type="EMBL" id="KAH7287854.1"/>
    </source>
</evidence>
<dbReference type="NCBIfam" id="TIGR01614">
    <property type="entry name" value="PME_inhib"/>
    <property type="match status" value="1"/>
</dbReference>
<evidence type="ECO:0000256" key="3">
    <source>
        <dbReference type="ARBA" id="ARBA00007786"/>
    </source>
</evidence>
<dbReference type="EMBL" id="CM035436">
    <property type="protein sequence ID" value="KAH7287854.1"/>
    <property type="molecule type" value="Genomic_DNA"/>
</dbReference>
<dbReference type="SUPFAM" id="SSF101148">
    <property type="entry name" value="Plant invertase/pectin methylesterase inhibitor"/>
    <property type="match status" value="1"/>
</dbReference>
<comment type="pathway">
    <text evidence="1 7">Glycan metabolism; pectin degradation; 2-dehydro-3-deoxy-D-gluconate from pectin: step 1/5.</text>
</comment>
<feature type="chain" id="PRO_5035964201" description="Pectinesterase" evidence="7">
    <location>
        <begin position="33"/>
        <end position="633"/>
    </location>
</feature>
<dbReference type="Gene3D" id="2.160.20.10">
    <property type="entry name" value="Single-stranded right-handed beta-helix, Pectin lyase-like"/>
    <property type="match status" value="1"/>
</dbReference>
<evidence type="ECO:0000256" key="2">
    <source>
        <dbReference type="ARBA" id="ARBA00006027"/>
    </source>
</evidence>
<keyword evidence="4 7" id="KW-0378">Hydrolase</keyword>
<dbReference type="InterPro" id="IPR011050">
    <property type="entry name" value="Pectin_lyase_fold/virulence"/>
</dbReference>
<dbReference type="Proteomes" id="UP000825935">
    <property type="component" value="Chromosome 31"/>
</dbReference>
<protein>
    <recommendedName>
        <fullName evidence="7">Pectinesterase</fullName>
        <ecNumber evidence="7">3.1.1.11</ecNumber>
    </recommendedName>
</protein>
<feature type="domain" description="Pectinesterase inhibitor" evidence="8">
    <location>
        <begin position="61"/>
        <end position="222"/>
    </location>
</feature>
<proteinExistence type="inferred from homology"/>
<dbReference type="FunFam" id="2.160.20.10:FF:000001">
    <property type="entry name" value="Pectinesterase"/>
    <property type="match status" value="1"/>
</dbReference>
<dbReference type="InterPro" id="IPR033131">
    <property type="entry name" value="Pectinesterase_Asp_AS"/>
</dbReference>
<dbReference type="CDD" id="cd15798">
    <property type="entry name" value="PMEI-like_3"/>
    <property type="match status" value="1"/>
</dbReference>
<organism evidence="9 10">
    <name type="scientific">Ceratopteris richardii</name>
    <name type="common">Triangle waterfern</name>
    <dbReference type="NCBI Taxonomy" id="49495"/>
    <lineage>
        <taxon>Eukaryota</taxon>
        <taxon>Viridiplantae</taxon>
        <taxon>Streptophyta</taxon>
        <taxon>Embryophyta</taxon>
        <taxon>Tracheophyta</taxon>
        <taxon>Polypodiopsida</taxon>
        <taxon>Polypodiidae</taxon>
        <taxon>Polypodiales</taxon>
        <taxon>Pteridineae</taxon>
        <taxon>Pteridaceae</taxon>
        <taxon>Parkerioideae</taxon>
        <taxon>Ceratopteris</taxon>
    </lineage>
</organism>
<name>A0A8T2QW76_CERRI</name>
<dbReference type="InterPro" id="IPR012334">
    <property type="entry name" value="Pectin_lyas_fold"/>
</dbReference>
<dbReference type="OrthoDB" id="2019149at2759"/>
<dbReference type="GO" id="GO:0045490">
    <property type="term" value="P:pectin catabolic process"/>
    <property type="evidence" value="ECO:0007669"/>
    <property type="project" value="UniProtKB-UniRule"/>
</dbReference>
<dbReference type="EC" id="3.1.1.11" evidence="7"/>
<comment type="similarity">
    <text evidence="3">In the C-terminal section; belongs to the pectinesterase family.</text>
</comment>
<dbReference type="InterPro" id="IPR035513">
    <property type="entry name" value="Invertase/methylesterase_inhib"/>
</dbReference>
<dbReference type="InterPro" id="IPR006501">
    <property type="entry name" value="Pectinesterase_inhib_dom"/>
</dbReference>
<comment type="caution">
    <text evidence="9">The sequence shown here is derived from an EMBL/GenBank/DDBJ whole genome shotgun (WGS) entry which is preliminary data.</text>
</comment>
<dbReference type="PROSITE" id="PS00503">
    <property type="entry name" value="PECTINESTERASE_2"/>
    <property type="match status" value="1"/>
</dbReference>
<dbReference type="OMA" id="QSTCQGT"/>
<comment type="catalytic activity">
    <reaction evidence="7">
        <text>[(1-&gt;4)-alpha-D-galacturonosyl methyl ester](n) + n H2O = [(1-&gt;4)-alpha-D-galacturonosyl](n) + n methanol + n H(+)</text>
        <dbReference type="Rhea" id="RHEA:22380"/>
        <dbReference type="Rhea" id="RHEA-COMP:14570"/>
        <dbReference type="Rhea" id="RHEA-COMP:14573"/>
        <dbReference type="ChEBI" id="CHEBI:15377"/>
        <dbReference type="ChEBI" id="CHEBI:15378"/>
        <dbReference type="ChEBI" id="CHEBI:17790"/>
        <dbReference type="ChEBI" id="CHEBI:140522"/>
        <dbReference type="ChEBI" id="CHEBI:140523"/>
        <dbReference type="EC" id="3.1.1.11"/>
    </reaction>
</comment>
<sequence length="633" mass="68890">MARIGKDRSHVSVGRRVRFLILLVLCVSHTYSKETTFQAHSVSAENAVSNPNSPAAVDDDGLPPSISLVCSHTAYPEACLRGFRRESRSALGKASPQKIVSTALKAALAVVRESHAFATFCSRSSGPNALHLLEYQAVEDCIDLMAGTTDQLNQAIASPSPVSGSSVDTDALLNLNVWLSASLSFQATCSDGFQFVSYGKCQTAMLKRQEQVAEALVDSLNIVKKLLTKHNRTIAAPHRHLTDNAARENDGSGHFHGTLDGVSELKFPEWVSYVDQRLMLEGVSPTAVRTVVHNSVMANSKQETRANRVGVDLIVAQDGTGDYVNVSDALKHIPLTATWAPDKARFVVYVKQGVYNETFEVPRELANVTFFGDGIGKTVITGNKNVASGLFNTFRTPTVVISADGFMARDMTFQNTAGPQGYQAVALRASGDHTIFYRCSFEGYQDTLYALASRQFYRDCIIQGTVDFIFGNAIASFQNCRLQVRRPLRGQQNTVTAQARLIDADISGFSFQNCTVEAADELVSSPFPVSSFLGRPWRAYSRTVFLESFIDSVIDPAGWLAWNSSNPFIDTLFYGEFQNRGPGSNITGRVTWPGVHSALPPSNASFFTADNFILGSTWLPFADVGYTSGLGSS</sequence>
<keyword evidence="10" id="KW-1185">Reference proteome</keyword>
<dbReference type="Pfam" id="PF04043">
    <property type="entry name" value="PMEI"/>
    <property type="match status" value="1"/>
</dbReference>
<feature type="active site" evidence="6">
    <location>
        <position position="467"/>
    </location>
</feature>
<evidence type="ECO:0000256" key="4">
    <source>
        <dbReference type="ARBA" id="ARBA00022801"/>
    </source>
</evidence>
<evidence type="ECO:0000313" key="10">
    <source>
        <dbReference type="Proteomes" id="UP000825935"/>
    </source>
</evidence>
<dbReference type="Pfam" id="PF01095">
    <property type="entry name" value="Pectinesterase"/>
    <property type="match status" value="1"/>
</dbReference>
<keyword evidence="7" id="KW-0732">Signal</keyword>